<dbReference type="Proteomes" id="UP000244855">
    <property type="component" value="Unassembled WGS sequence"/>
</dbReference>
<keyword evidence="3" id="KW-1185">Reference proteome</keyword>
<feature type="chain" id="PRO_5016128438" evidence="1">
    <location>
        <begin position="33"/>
        <end position="529"/>
    </location>
</feature>
<protein>
    <submittedName>
        <fullName evidence="2">Uncharacterized protein</fullName>
    </submittedName>
</protein>
<dbReference type="AlphaFoldDB" id="A0A2V1DA88"/>
<evidence type="ECO:0000313" key="2">
    <source>
        <dbReference type="EMBL" id="PVH94453.1"/>
    </source>
</evidence>
<keyword evidence="1" id="KW-0732">Signal</keyword>
<name>A0A2V1DA88_9PLEO</name>
<evidence type="ECO:0000256" key="1">
    <source>
        <dbReference type="SAM" id="SignalP"/>
    </source>
</evidence>
<accession>A0A2V1DA88</accession>
<feature type="signal peptide" evidence="1">
    <location>
        <begin position="1"/>
        <end position="32"/>
    </location>
</feature>
<reference evidence="2 3" key="1">
    <citation type="journal article" date="2018" name="Sci. Rep.">
        <title>Comparative genomics provides insights into the lifestyle and reveals functional heterogeneity of dark septate endophytic fungi.</title>
        <authorList>
            <person name="Knapp D.G."/>
            <person name="Nemeth J.B."/>
            <person name="Barry K."/>
            <person name="Hainaut M."/>
            <person name="Henrissat B."/>
            <person name="Johnson J."/>
            <person name="Kuo A."/>
            <person name="Lim J.H.P."/>
            <person name="Lipzen A."/>
            <person name="Nolan M."/>
            <person name="Ohm R.A."/>
            <person name="Tamas L."/>
            <person name="Grigoriev I.V."/>
            <person name="Spatafora J.W."/>
            <person name="Nagy L.G."/>
            <person name="Kovacs G.M."/>
        </authorList>
    </citation>
    <scope>NUCLEOTIDE SEQUENCE [LARGE SCALE GENOMIC DNA]</scope>
    <source>
        <strain evidence="2 3">DSE2036</strain>
    </source>
</reference>
<sequence>MDGGGGTQLFRSRLLSIVGLLFVCSFLGLTAGAPTDTRAAVVPTPSPGNYTPEIVGEETSAKLNQTSEMDVQVADYPKTNPVQFRVEISNRKVNAGDLLGQRMYDAVYKCLEEICPYDHGFCDSNKHSKNNCPIRADEFTRFSFRVTAAYWPSGYKRLREEMLDLIAFMLKSITSNDKNCHQVNNSLHRGTVCNIPANIFISLDHWYGKDHELHRTEATPYIEVAIAQDGKWHGWDGGPFDCVGSLTPINNYINRFQQGTRQSSLIERIGRIIGEPSSAIKQNVYCPHPGVTRRDVGLPEPNRLSKRANAPKQKVTISIGTRKQNIGTWKFEEAWKKIYDCLSTLCPFGSNGNNNHDMCWNNRKCWIDNVPRVDKNKINYDHKIALTAGVSYFPRGQHGLREIFLDQAAAVFAAFTDDSRNCYDRMWGVHTYQFCNVPQLVFIHVGDVAWLWIELAYDHDNVLGEIDCANTKESQIAPRFTKDKRQAWANALNLKDKSDMGLYIECQGAKQYDKPSLFWEFDRNFDVEG</sequence>
<organism evidence="2 3">
    <name type="scientific">Periconia macrospinosa</name>
    <dbReference type="NCBI Taxonomy" id="97972"/>
    <lineage>
        <taxon>Eukaryota</taxon>
        <taxon>Fungi</taxon>
        <taxon>Dikarya</taxon>
        <taxon>Ascomycota</taxon>
        <taxon>Pezizomycotina</taxon>
        <taxon>Dothideomycetes</taxon>
        <taxon>Pleosporomycetidae</taxon>
        <taxon>Pleosporales</taxon>
        <taxon>Massarineae</taxon>
        <taxon>Periconiaceae</taxon>
        <taxon>Periconia</taxon>
    </lineage>
</organism>
<evidence type="ECO:0000313" key="3">
    <source>
        <dbReference type="Proteomes" id="UP000244855"/>
    </source>
</evidence>
<dbReference type="EMBL" id="KZ805534">
    <property type="protein sequence ID" value="PVH94453.1"/>
    <property type="molecule type" value="Genomic_DNA"/>
</dbReference>
<gene>
    <name evidence="2" type="ORF">DM02DRAFT_661033</name>
</gene>
<proteinExistence type="predicted"/>
<dbReference type="OrthoDB" id="3776135at2759"/>